<dbReference type="PANTHER" id="PTHR23509:SF6">
    <property type="entry name" value="PHOSPHOLIPASE C1020.13C-RELATED"/>
    <property type="match status" value="1"/>
</dbReference>
<organism evidence="3 4">
    <name type="scientific">Naganishia liquefaciens</name>
    <dbReference type="NCBI Taxonomy" id="104408"/>
    <lineage>
        <taxon>Eukaryota</taxon>
        <taxon>Fungi</taxon>
        <taxon>Dikarya</taxon>
        <taxon>Basidiomycota</taxon>
        <taxon>Agaricomycotina</taxon>
        <taxon>Tremellomycetes</taxon>
        <taxon>Filobasidiales</taxon>
        <taxon>Filobasidiaceae</taxon>
        <taxon>Naganishia</taxon>
    </lineage>
</organism>
<feature type="compositionally biased region" description="Low complexity" evidence="1">
    <location>
        <begin position="341"/>
        <end position="352"/>
    </location>
</feature>
<comment type="caution">
    <text evidence="3">The sequence shown here is derived from an EMBL/GenBank/DDBJ whole genome shotgun (WGS) entry which is preliminary data.</text>
</comment>
<feature type="compositionally biased region" description="Basic and acidic residues" evidence="1">
    <location>
        <begin position="824"/>
        <end position="835"/>
    </location>
</feature>
<dbReference type="SUPFAM" id="SSF53474">
    <property type="entry name" value="alpha/beta-Hydrolases"/>
    <property type="match status" value="1"/>
</dbReference>
<dbReference type="EMBL" id="BLZA01000017">
    <property type="protein sequence ID" value="GHJ86213.1"/>
    <property type="molecule type" value="Genomic_DNA"/>
</dbReference>
<dbReference type="OrthoDB" id="69269at2759"/>
<feature type="domain" description="DDHD" evidence="2">
    <location>
        <begin position="666"/>
        <end position="884"/>
    </location>
</feature>
<protein>
    <recommendedName>
        <fullName evidence="2">DDHD domain-containing protein</fullName>
    </recommendedName>
</protein>
<dbReference type="Proteomes" id="UP000620104">
    <property type="component" value="Unassembled WGS sequence"/>
</dbReference>
<dbReference type="Pfam" id="PF02862">
    <property type="entry name" value="DDHD"/>
    <property type="match status" value="2"/>
</dbReference>
<gene>
    <name evidence="3" type="ORF">NliqN6_2615</name>
</gene>
<dbReference type="GO" id="GO:0005737">
    <property type="term" value="C:cytoplasm"/>
    <property type="evidence" value="ECO:0007669"/>
    <property type="project" value="TreeGrafter"/>
</dbReference>
<dbReference type="InterPro" id="IPR058055">
    <property type="entry name" value="PA-PLA1"/>
</dbReference>
<accession>A0A8H3YEF5</accession>
<dbReference type="SMART" id="SM01127">
    <property type="entry name" value="DDHD"/>
    <property type="match status" value="1"/>
</dbReference>
<keyword evidence="4" id="KW-1185">Reference proteome</keyword>
<dbReference type="PROSITE" id="PS51043">
    <property type="entry name" value="DDHD"/>
    <property type="match status" value="1"/>
</dbReference>
<reference evidence="3" key="1">
    <citation type="submission" date="2020-07" db="EMBL/GenBank/DDBJ databases">
        <title>Draft Genome Sequence of a Deep-Sea Yeast, Naganishia (Cryptococcus) liquefaciens strain N6.</title>
        <authorList>
            <person name="Han Y.W."/>
            <person name="Kajitani R."/>
            <person name="Morimoto H."/>
            <person name="Parhat M."/>
            <person name="Tsubouchi H."/>
            <person name="Bakenova O."/>
            <person name="Ogata M."/>
            <person name="Argunhan B."/>
            <person name="Aoki R."/>
            <person name="Kajiwara S."/>
            <person name="Itoh T."/>
            <person name="Iwasaki H."/>
        </authorList>
    </citation>
    <scope>NUCLEOTIDE SEQUENCE</scope>
    <source>
        <strain evidence="3">N6</strain>
    </source>
</reference>
<feature type="compositionally biased region" description="Basic and acidic residues" evidence="1">
    <location>
        <begin position="793"/>
        <end position="805"/>
    </location>
</feature>
<evidence type="ECO:0000256" key="1">
    <source>
        <dbReference type="SAM" id="MobiDB-lite"/>
    </source>
</evidence>
<proteinExistence type="predicted"/>
<evidence type="ECO:0000313" key="3">
    <source>
        <dbReference type="EMBL" id="GHJ86213.1"/>
    </source>
</evidence>
<feature type="region of interest" description="Disordered" evidence="1">
    <location>
        <begin position="336"/>
        <end position="423"/>
    </location>
</feature>
<dbReference type="InterPro" id="IPR029058">
    <property type="entry name" value="AB_hydrolase_fold"/>
</dbReference>
<feature type="region of interest" description="Disordered" evidence="1">
    <location>
        <begin position="1"/>
        <end position="33"/>
    </location>
</feature>
<dbReference type="AlphaFoldDB" id="A0A8H3YEF5"/>
<feature type="compositionally biased region" description="Basic and acidic residues" evidence="1">
    <location>
        <begin position="100"/>
        <end position="113"/>
    </location>
</feature>
<dbReference type="GO" id="GO:0046872">
    <property type="term" value="F:metal ion binding"/>
    <property type="evidence" value="ECO:0007669"/>
    <property type="project" value="InterPro"/>
</dbReference>
<name>A0A8H3YEF5_9TREE</name>
<dbReference type="InterPro" id="IPR004177">
    <property type="entry name" value="DDHD_dom"/>
</dbReference>
<feature type="compositionally biased region" description="Acidic residues" evidence="1">
    <location>
        <begin position="462"/>
        <end position="474"/>
    </location>
</feature>
<evidence type="ECO:0000259" key="2">
    <source>
        <dbReference type="PROSITE" id="PS51043"/>
    </source>
</evidence>
<feature type="region of interest" description="Disordered" evidence="1">
    <location>
        <begin position="93"/>
        <end position="184"/>
    </location>
</feature>
<sequence>MTTGLKLKPEASENDDGIPDDQPRRGSAMSNDTIDNEMPWLEYRWMHGGAQYMDLPTAPVTTQAINYVPFSASENIRLEEAYQKLSADEKVQVGKISGKGSDRDGERNSENPKAKGTGSSSKIKEESNGHVKIAKANGEVEERVGDAVEPVDIDAENYPDPGNDEVPATWKDQKAKADKDKQEDDLDKVVGVSVSQDSLFEVSIPTMSLEPVFWAHTGKRVPVIRATWFINDDTHPCEWELAEELEKGYQAIKPWLSSYPDELHKAIEQGEKAAEKLNHPLPAKLNGAASVVYQDAECGQLVQTGMTSYLNKLFWTSLRSKPGGMMVYRGYGAACRANGKNSKASSRRNSTNSRRDSMNSVRSTGTLPDREKSKMSTDNGMVPTFDSEDEFSDRPVDAQKPVKSTKTHRSTLSGDDRHPVPPPLAQRAKKMVHLAENTKERIKDHLDKGQASKPNTSRQDAMDEEQVPMTNEEENDTECTDLILVIHGIGQQLAMQGYEGFNFVYAANLLRSVMRTQAQNPALGSIIRDRRVQVLPIQWRASLKLEQKQDAEDHAHGMDNTFTMADITLPKIPAIRQVTNAVLLDIPLFMSHHRQAMIEAVCTQANRAYRLWCARNPGFDGKGRVHIIGHSLGSALAAHILSNQPTKMPAMADIPKQVKDDTKTQFLFNTSNLFLCGSPLGIFLHLDQAQIMPRKGRERTMHSPQDEALDRAGRFGCMSCDSLYNIVHLSDPIAYTLNATVDSKIAKQRPPLPITSVTAPFYSSVTEPLANLTKYFDGIPLPSIPIPAFMSGEKGKEGSKSDKPARKPNMVRLPSGIEMSGPEGEERLQGSRGDRRFSALNPHGNVDFVLPSGGVSEYLDALTSHASYWADPNFGAFLLAEIFARRLDMIRTGMGLAQLGRIGEGIGSMGSEDIPL</sequence>
<feature type="region of interest" description="Disordered" evidence="1">
    <location>
        <begin position="442"/>
        <end position="474"/>
    </location>
</feature>
<dbReference type="GO" id="GO:0004620">
    <property type="term" value="F:phospholipase activity"/>
    <property type="evidence" value="ECO:0007669"/>
    <property type="project" value="TreeGrafter"/>
</dbReference>
<evidence type="ECO:0000313" key="4">
    <source>
        <dbReference type="Proteomes" id="UP000620104"/>
    </source>
</evidence>
<feature type="region of interest" description="Disordered" evidence="1">
    <location>
        <begin position="790"/>
        <end position="835"/>
    </location>
</feature>
<dbReference type="PANTHER" id="PTHR23509">
    <property type="entry name" value="PA-PL1 PHOSPHOLIPASE FAMILY"/>
    <property type="match status" value="1"/>
</dbReference>
<feature type="compositionally biased region" description="Basic and acidic residues" evidence="1">
    <location>
        <begin position="171"/>
        <end position="182"/>
    </location>
</feature>